<evidence type="ECO:0000313" key="14">
    <source>
        <dbReference type="Proteomes" id="UP000265419"/>
    </source>
</evidence>
<keyword evidence="14" id="KW-1185">Reference proteome</keyword>
<feature type="transmembrane region" description="Helical" evidence="12">
    <location>
        <begin position="225"/>
        <end position="245"/>
    </location>
</feature>
<evidence type="ECO:0000256" key="1">
    <source>
        <dbReference type="ARBA" id="ARBA00004141"/>
    </source>
</evidence>
<accession>A0A399J983</accession>
<dbReference type="GO" id="GO:0046872">
    <property type="term" value="F:metal ion binding"/>
    <property type="evidence" value="ECO:0007669"/>
    <property type="project" value="UniProtKB-KW"/>
</dbReference>
<dbReference type="Proteomes" id="UP000265419">
    <property type="component" value="Unassembled WGS sequence"/>
</dbReference>
<feature type="transmembrane region" description="Helical" evidence="12">
    <location>
        <begin position="184"/>
        <end position="205"/>
    </location>
</feature>
<dbReference type="InterPro" id="IPR003780">
    <property type="entry name" value="COX15/CtaA_fam"/>
</dbReference>
<dbReference type="GO" id="GO:0006784">
    <property type="term" value="P:heme A biosynthetic process"/>
    <property type="evidence" value="ECO:0007669"/>
    <property type="project" value="InterPro"/>
</dbReference>
<evidence type="ECO:0000256" key="5">
    <source>
        <dbReference type="ARBA" id="ARBA00022989"/>
    </source>
</evidence>
<keyword evidence="4" id="KW-0479">Metal-binding</keyword>
<evidence type="ECO:0000256" key="12">
    <source>
        <dbReference type="SAM" id="Phobius"/>
    </source>
</evidence>
<feature type="transmembrane region" description="Helical" evidence="12">
    <location>
        <begin position="136"/>
        <end position="156"/>
    </location>
</feature>
<dbReference type="GO" id="GO:0016491">
    <property type="term" value="F:oxidoreductase activity"/>
    <property type="evidence" value="ECO:0007669"/>
    <property type="project" value="UniProtKB-KW"/>
</dbReference>
<organism evidence="13 14">
    <name type="scientific">Galactobacter valiniphilus</name>
    <dbReference type="NCBI Taxonomy" id="2676122"/>
    <lineage>
        <taxon>Bacteria</taxon>
        <taxon>Bacillati</taxon>
        <taxon>Actinomycetota</taxon>
        <taxon>Actinomycetes</taxon>
        <taxon>Micrococcales</taxon>
        <taxon>Micrococcaceae</taxon>
        <taxon>Galactobacter</taxon>
    </lineage>
</organism>
<feature type="transmembrane region" description="Helical" evidence="12">
    <location>
        <begin position="81"/>
        <end position="100"/>
    </location>
</feature>
<evidence type="ECO:0000256" key="10">
    <source>
        <dbReference type="ARBA" id="ARBA00023157"/>
    </source>
</evidence>
<evidence type="ECO:0000256" key="6">
    <source>
        <dbReference type="ARBA" id="ARBA00023002"/>
    </source>
</evidence>
<keyword evidence="2" id="KW-1003">Cell membrane</keyword>
<evidence type="ECO:0000313" key="13">
    <source>
        <dbReference type="EMBL" id="RII42133.1"/>
    </source>
</evidence>
<keyword evidence="8" id="KW-0350">Heme biosynthesis</keyword>
<feature type="transmembrane region" description="Helical" evidence="12">
    <location>
        <begin position="25"/>
        <end position="47"/>
    </location>
</feature>
<feature type="transmembrane region" description="Helical" evidence="12">
    <location>
        <begin position="281"/>
        <end position="302"/>
    </location>
</feature>
<dbReference type="PANTHER" id="PTHR35457:SF1">
    <property type="entry name" value="HEME A SYNTHASE"/>
    <property type="match status" value="1"/>
</dbReference>
<dbReference type="RefSeq" id="WP_119424741.1">
    <property type="nucleotide sequence ID" value="NZ_QQXK01000015.1"/>
</dbReference>
<keyword evidence="3 12" id="KW-0812">Transmembrane</keyword>
<feature type="transmembrane region" description="Helical" evidence="12">
    <location>
        <begin position="107"/>
        <end position="130"/>
    </location>
</feature>
<dbReference type="GO" id="GO:0016020">
    <property type="term" value="C:membrane"/>
    <property type="evidence" value="ECO:0007669"/>
    <property type="project" value="UniProtKB-SubCell"/>
</dbReference>
<evidence type="ECO:0000256" key="7">
    <source>
        <dbReference type="ARBA" id="ARBA00023004"/>
    </source>
</evidence>
<evidence type="ECO:0000256" key="8">
    <source>
        <dbReference type="ARBA" id="ARBA00023133"/>
    </source>
</evidence>
<evidence type="ECO:0000256" key="2">
    <source>
        <dbReference type="ARBA" id="ARBA00022475"/>
    </source>
</evidence>
<keyword evidence="7" id="KW-0408">Iron</keyword>
<comment type="pathway">
    <text evidence="11">Porphyrin-containing compound metabolism.</text>
</comment>
<evidence type="ECO:0000256" key="4">
    <source>
        <dbReference type="ARBA" id="ARBA00022723"/>
    </source>
</evidence>
<protein>
    <submittedName>
        <fullName evidence="13">Heme A synthase</fullName>
    </submittedName>
</protein>
<dbReference type="AlphaFoldDB" id="A0A399J983"/>
<keyword evidence="6" id="KW-0560">Oxidoreductase</keyword>
<dbReference type="InterPro" id="IPR050450">
    <property type="entry name" value="COX15/CtaA_HemeA_synthase"/>
</dbReference>
<gene>
    <name evidence="13" type="ORF">DWB68_08655</name>
</gene>
<sequence>MKDTLSMATSATAASTGISRTAHRLAIASLVSQIGIIVTGGAVRLTASGLGCDNWPNCMPGTMTPVPESGIHGLIEFGNRLLTFVLVAIAIATIASVWKARRQFPRIFWLSLGLLAIIPVQAVIGGITVWTKLNPWVVSLHFLASAALVCMATLLVNRTGLASNPQPGGITGGPVAPTLRTLGWAIWALSAAAVVLGTIVTGTGPHAGDPQAPRHDFNPDLVTRIHVVPVYLLVAAVAVAIFLAIRTNAPAHLRHGLWWMVGVLVLQAAIGYTQHFTGLPVPLVLAHMLGSALLMVAATNVWDRSTGLVQAK</sequence>
<feature type="transmembrane region" description="Helical" evidence="12">
    <location>
        <begin position="257"/>
        <end position="275"/>
    </location>
</feature>
<comment type="caution">
    <text evidence="13">The sequence shown here is derived from an EMBL/GenBank/DDBJ whole genome shotgun (WGS) entry which is preliminary data.</text>
</comment>
<comment type="subcellular location">
    <subcellularLocation>
        <location evidence="1">Membrane</location>
        <topology evidence="1">Multi-pass membrane protein</topology>
    </subcellularLocation>
</comment>
<name>A0A399J983_9MICC</name>
<reference evidence="13 14" key="1">
    <citation type="submission" date="2018-07" db="EMBL/GenBank/DDBJ databases">
        <title>Arthrobacter sp. nov., isolated from raw cow's milk with high bacterial count.</title>
        <authorList>
            <person name="Hahne J."/>
            <person name="Isele D."/>
            <person name="Lipski A."/>
        </authorList>
    </citation>
    <scope>NUCLEOTIDE SEQUENCE [LARGE SCALE GENOMIC DNA]</scope>
    <source>
        <strain evidence="13 14">JZ R-35</strain>
    </source>
</reference>
<proteinExistence type="predicted"/>
<dbReference type="Pfam" id="PF02628">
    <property type="entry name" value="COX15-CtaA"/>
    <property type="match status" value="1"/>
</dbReference>
<keyword evidence="10" id="KW-1015">Disulfide bond</keyword>
<evidence type="ECO:0000256" key="11">
    <source>
        <dbReference type="ARBA" id="ARBA00023444"/>
    </source>
</evidence>
<keyword evidence="9 12" id="KW-0472">Membrane</keyword>
<dbReference type="EMBL" id="QQXK01000015">
    <property type="protein sequence ID" value="RII42133.1"/>
    <property type="molecule type" value="Genomic_DNA"/>
</dbReference>
<evidence type="ECO:0000256" key="3">
    <source>
        <dbReference type="ARBA" id="ARBA00022692"/>
    </source>
</evidence>
<evidence type="ECO:0000256" key="9">
    <source>
        <dbReference type="ARBA" id="ARBA00023136"/>
    </source>
</evidence>
<dbReference type="PANTHER" id="PTHR35457">
    <property type="entry name" value="HEME A SYNTHASE"/>
    <property type="match status" value="1"/>
</dbReference>
<keyword evidence="5 12" id="KW-1133">Transmembrane helix</keyword>